<accession>A0A6J8BVL3</accession>
<dbReference type="EMBL" id="CACVKT020004123">
    <property type="protein sequence ID" value="CAC5388053.1"/>
    <property type="molecule type" value="Genomic_DNA"/>
</dbReference>
<keyword evidence="3" id="KW-1185">Reference proteome</keyword>
<reference evidence="2 3" key="1">
    <citation type="submission" date="2020-06" db="EMBL/GenBank/DDBJ databases">
        <authorList>
            <person name="Li R."/>
            <person name="Bekaert M."/>
        </authorList>
    </citation>
    <scope>NUCLEOTIDE SEQUENCE [LARGE SCALE GENOMIC DNA]</scope>
    <source>
        <strain evidence="3">wild</strain>
    </source>
</reference>
<feature type="region of interest" description="Disordered" evidence="1">
    <location>
        <begin position="1"/>
        <end position="73"/>
    </location>
</feature>
<dbReference type="Proteomes" id="UP000507470">
    <property type="component" value="Unassembled WGS sequence"/>
</dbReference>
<dbReference type="AlphaFoldDB" id="A0A6J8BVL3"/>
<evidence type="ECO:0000313" key="3">
    <source>
        <dbReference type="Proteomes" id="UP000507470"/>
    </source>
</evidence>
<organism evidence="2 3">
    <name type="scientific">Mytilus coruscus</name>
    <name type="common">Sea mussel</name>
    <dbReference type="NCBI Taxonomy" id="42192"/>
    <lineage>
        <taxon>Eukaryota</taxon>
        <taxon>Metazoa</taxon>
        <taxon>Spiralia</taxon>
        <taxon>Lophotrochozoa</taxon>
        <taxon>Mollusca</taxon>
        <taxon>Bivalvia</taxon>
        <taxon>Autobranchia</taxon>
        <taxon>Pteriomorphia</taxon>
        <taxon>Mytilida</taxon>
        <taxon>Mytiloidea</taxon>
        <taxon>Mytilidae</taxon>
        <taxon>Mytilinae</taxon>
        <taxon>Mytilus</taxon>
    </lineage>
</organism>
<evidence type="ECO:0000313" key="2">
    <source>
        <dbReference type="EMBL" id="CAC5388053.1"/>
    </source>
</evidence>
<feature type="region of interest" description="Disordered" evidence="1">
    <location>
        <begin position="197"/>
        <end position="224"/>
    </location>
</feature>
<gene>
    <name evidence="2" type="ORF">MCOR_23338</name>
</gene>
<feature type="compositionally biased region" description="Basic and acidic residues" evidence="1">
    <location>
        <begin position="1"/>
        <end position="16"/>
    </location>
</feature>
<proteinExistence type="predicted"/>
<name>A0A6J8BVL3_MYTCO</name>
<evidence type="ECO:0000256" key="1">
    <source>
        <dbReference type="SAM" id="MobiDB-lite"/>
    </source>
</evidence>
<sequence length="251" mass="28678">MENHHRIIENHHRITEKPPSYNRKPPSYNGKPPSYNRKPPSYNRKPPSYNRKPPSYNRKPPSYNRKPPSKRKNMPVIGGRINQTSQHSSQVATVSNDTVVEINMVDHDYEEIDETNTVNASQNIDNTLHESEADSNSGFSISPTEDNEGYLHPYHSLVHSEIKGNFVLDKHHNATNLPSNVLLQTPYDPLQKHNKTPTISGFESMDTMDSQEPENGNNFDSTCSLEDKNIPIYAEVERKNQPAQNQIDRLL</sequence>
<protein>
    <submittedName>
        <fullName evidence="2">Uncharacterized protein</fullName>
    </submittedName>
</protein>